<dbReference type="InterPro" id="IPR023214">
    <property type="entry name" value="HAD_sf"/>
</dbReference>
<dbReference type="PANTHER" id="PTHR43481">
    <property type="entry name" value="FRUCTOSE-1-PHOSPHATE PHOSPHATASE"/>
    <property type="match status" value="1"/>
</dbReference>
<dbReference type="NCBIfam" id="TIGR01509">
    <property type="entry name" value="HAD-SF-IA-v3"/>
    <property type="match status" value="1"/>
</dbReference>
<dbReference type="InterPro" id="IPR041492">
    <property type="entry name" value="HAD_2"/>
</dbReference>
<dbReference type="PANTHER" id="PTHR43481:SF4">
    <property type="entry name" value="GLYCEROL-1-PHOSPHATE PHOSPHOHYDROLASE 1-RELATED"/>
    <property type="match status" value="1"/>
</dbReference>
<dbReference type="Gene3D" id="1.10.150.240">
    <property type="entry name" value="Putative phosphatase, domain 2"/>
    <property type="match status" value="1"/>
</dbReference>
<gene>
    <name evidence="1" type="ORF">BRCON_2687</name>
</gene>
<dbReference type="Pfam" id="PF13419">
    <property type="entry name" value="HAD_2"/>
    <property type="match status" value="1"/>
</dbReference>
<evidence type="ECO:0000313" key="2">
    <source>
        <dbReference type="Proteomes" id="UP000262583"/>
    </source>
</evidence>
<dbReference type="AlphaFoldDB" id="A0A2Z4Y970"/>
<dbReference type="InterPro" id="IPR036412">
    <property type="entry name" value="HAD-like_sf"/>
</dbReference>
<dbReference type="SUPFAM" id="SSF56784">
    <property type="entry name" value="HAD-like"/>
    <property type="match status" value="1"/>
</dbReference>
<accession>A0A2Z4Y970</accession>
<organism evidence="1 2">
    <name type="scientific">Sumerlaea chitinivorans</name>
    <dbReference type="NCBI Taxonomy" id="2250252"/>
    <lineage>
        <taxon>Bacteria</taxon>
        <taxon>Candidatus Sumerlaeota</taxon>
        <taxon>Candidatus Sumerlaeia</taxon>
        <taxon>Candidatus Sumerlaeales</taxon>
        <taxon>Candidatus Sumerlaeaceae</taxon>
        <taxon>Candidatus Sumerlaea</taxon>
    </lineage>
</organism>
<dbReference type="EMBL" id="CP030759">
    <property type="protein sequence ID" value="AXA37429.1"/>
    <property type="molecule type" value="Genomic_DNA"/>
</dbReference>
<dbReference type="PRINTS" id="PR00413">
    <property type="entry name" value="HADHALOGNASE"/>
</dbReference>
<dbReference type="Gene3D" id="3.40.50.1000">
    <property type="entry name" value="HAD superfamily/HAD-like"/>
    <property type="match status" value="1"/>
</dbReference>
<reference evidence="1 2" key="1">
    <citation type="submission" date="2018-05" db="EMBL/GenBank/DDBJ databases">
        <title>A metagenomic window into the 2 km-deep terrestrial subsurface aquifer revealed taxonomically and functionally diverse microbial community comprising novel uncultured bacterial lineages.</title>
        <authorList>
            <person name="Kadnikov V.V."/>
            <person name="Mardanov A.V."/>
            <person name="Beletsky A.V."/>
            <person name="Banks D."/>
            <person name="Pimenov N.V."/>
            <person name="Frank Y.A."/>
            <person name="Karnachuk O.V."/>
            <person name="Ravin N.V."/>
        </authorList>
    </citation>
    <scope>NUCLEOTIDE SEQUENCE [LARGE SCALE GENOMIC DNA]</scope>
    <source>
        <strain evidence="1">BY</strain>
    </source>
</reference>
<protein>
    <submittedName>
        <fullName evidence="1">Phosphatase YqaB</fullName>
    </submittedName>
</protein>
<sequence length="198" mass="21993">MMIEIPADVRGLIFDCDGTIADTMPLHYQAWLEVLGDDADKFPEALFYELAGMPTADIIRVLNERHGCHLPVAETRQRKSEAFYRRLHEVRPIEPVVSLIRECKGKYPLAVATSGTRLSCTRTLEALGLADCFQAVVTVDDVPRGKPEPDLFLEAARRIGVPPEHCMAFEDGDLGLEAARRAGMRAVDIRPLRQASGH</sequence>
<dbReference type="Proteomes" id="UP000262583">
    <property type="component" value="Chromosome"/>
</dbReference>
<dbReference type="InterPro" id="IPR006439">
    <property type="entry name" value="HAD-SF_hydro_IA"/>
</dbReference>
<dbReference type="KEGG" id="schv:BRCON_2687"/>
<dbReference type="SFLD" id="SFLDG01135">
    <property type="entry name" value="C1.5.6:_HAD__Beta-PGM__Phospha"/>
    <property type="match status" value="1"/>
</dbReference>
<dbReference type="InterPro" id="IPR051806">
    <property type="entry name" value="HAD-like_SPP"/>
</dbReference>
<name>A0A2Z4Y970_SUMC1</name>
<dbReference type="GO" id="GO:0050308">
    <property type="term" value="F:sugar-phosphatase activity"/>
    <property type="evidence" value="ECO:0007669"/>
    <property type="project" value="TreeGrafter"/>
</dbReference>
<evidence type="ECO:0000313" key="1">
    <source>
        <dbReference type="EMBL" id="AXA37429.1"/>
    </source>
</evidence>
<dbReference type="InterPro" id="IPR023198">
    <property type="entry name" value="PGP-like_dom2"/>
</dbReference>
<dbReference type="SFLD" id="SFLDS00003">
    <property type="entry name" value="Haloacid_Dehalogenase"/>
    <property type="match status" value="1"/>
</dbReference>
<proteinExistence type="predicted"/>
<dbReference type="SFLD" id="SFLDG01129">
    <property type="entry name" value="C1.5:_HAD__Beta-PGM__Phosphata"/>
    <property type="match status" value="1"/>
</dbReference>